<evidence type="ECO:0000313" key="3">
    <source>
        <dbReference type="Proteomes" id="UP000233517"/>
    </source>
</evidence>
<proteinExistence type="predicted"/>
<keyword evidence="1" id="KW-1133">Transmembrane helix</keyword>
<gene>
    <name evidence="2" type="ORF">CVU82_00685</name>
</gene>
<dbReference type="EMBL" id="PHAI01000001">
    <property type="protein sequence ID" value="PKM91709.1"/>
    <property type="molecule type" value="Genomic_DNA"/>
</dbReference>
<feature type="transmembrane region" description="Helical" evidence="1">
    <location>
        <begin position="55"/>
        <end position="74"/>
    </location>
</feature>
<keyword evidence="1" id="KW-0812">Transmembrane</keyword>
<feature type="transmembrane region" description="Helical" evidence="1">
    <location>
        <begin position="232"/>
        <end position="249"/>
    </location>
</feature>
<name>A0A2N2EAJ1_9BACT</name>
<feature type="transmembrane region" description="Helical" evidence="1">
    <location>
        <begin position="200"/>
        <end position="220"/>
    </location>
</feature>
<reference evidence="2 3" key="1">
    <citation type="journal article" date="2017" name="ISME J.">
        <title>Potential for microbial H2 and metal transformations associated with novel bacteria and archaea in deep terrestrial subsurface sediments.</title>
        <authorList>
            <person name="Hernsdorf A.W."/>
            <person name="Amano Y."/>
            <person name="Miyakawa K."/>
            <person name="Ise K."/>
            <person name="Suzuki Y."/>
            <person name="Anantharaman K."/>
            <person name="Probst A."/>
            <person name="Burstein D."/>
            <person name="Thomas B.C."/>
            <person name="Banfield J.F."/>
        </authorList>
    </citation>
    <scope>NUCLEOTIDE SEQUENCE [LARGE SCALE GENOMIC DNA]</scope>
    <source>
        <strain evidence="2">HGW-Falkowbacteria-1</strain>
    </source>
</reference>
<evidence type="ECO:0000313" key="2">
    <source>
        <dbReference type="EMBL" id="PKM91709.1"/>
    </source>
</evidence>
<dbReference type="Proteomes" id="UP000233517">
    <property type="component" value="Unassembled WGS sequence"/>
</dbReference>
<feature type="transmembrane region" description="Helical" evidence="1">
    <location>
        <begin position="80"/>
        <end position="97"/>
    </location>
</feature>
<keyword evidence="1" id="KW-0472">Membrane</keyword>
<feature type="transmembrane region" description="Helical" evidence="1">
    <location>
        <begin position="146"/>
        <end position="165"/>
    </location>
</feature>
<feature type="transmembrane region" description="Helical" evidence="1">
    <location>
        <begin position="172"/>
        <end position="194"/>
    </location>
</feature>
<protein>
    <submittedName>
        <fullName evidence="2">Uncharacterized protein</fullName>
    </submittedName>
</protein>
<feature type="transmembrane region" description="Helical" evidence="1">
    <location>
        <begin position="31"/>
        <end position="48"/>
    </location>
</feature>
<dbReference type="AlphaFoldDB" id="A0A2N2EAJ1"/>
<evidence type="ECO:0000256" key="1">
    <source>
        <dbReference type="SAM" id="Phobius"/>
    </source>
</evidence>
<comment type="caution">
    <text evidence="2">The sequence shown here is derived from an EMBL/GenBank/DDBJ whole genome shotgun (WGS) entry which is preliminary data.</text>
</comment>
<accession>A0A2N2EAJ1</accession>
<sequence length="250" mass="29688">MKIKRLFIVCHLLIFLLFSVAVVKPTFFYWVLLSSNLILVFISYRIIALRSDKSFLRYLILPVFFINSCFFYSSLLVSKLFIFLILFSAVLLLYYYYKSALKYYFIESDRKKNLPFWSNLFGFLTVFLGSSFIYGLSYFIKINNLILTLLLLVILFLSFFQNIFIERYSGRANLFFSFLFLFSLAPLSWSIFLLPFNYNVSGLIISLIYYSALSFVIFYFKKELTVKKIKYNLLFVGFVLLVTLISVKWR</sequence>
<organism evidence="2 3">
    <name type="scientific">Candidatus Falkowbacteria bacterium HGW-Falkowbacteria-1</name>
    <dbReference type="NCBI Taxonomy" id="2013768"/>
    <lineage>
        <taxon>Bacteria</taxon>
        <taxon>Candidatus Falkowiibacteriota</taxon>
    </lineage>
</organism>
<feature type="transmembrane region" description="Helical" evidence="1">
    <location>
        <begin position="117"/>
        <end position="140"/>
    </location>
</feature>